<dbReference type="GO" id="GO:0016740">
    <property type="term" value="F:transferase activity"/>
    <property type="evidence" value="ECO:0007669"/>
    <property type="project" value="UniProtKB-KW"/>
</dbReference>
<reference evidence="1 2" key="1">
    <citation type="submission" date="2020-03" db="EMBL/GenBank/DDBJ databases">
        <title>Bacterial samples isolated from urine from healthy bovine heifers (Gyr breed).</title>
        <authorList>
            <person name="Giannattasio-Ferraz S."/>
            <person name="Maskeri L."/>
            <person name="Penido A."/>
            <person name="Barbosa-Stancioli E.F."/>
            <person name="Putonti C."/>
        </authorList>
    </citation>
    <scope>NUCLEOTIDE SEQUENCE [LARGE SCALE GENOMIC DNA]</scope>
    <source>
        <strain evidence="1 2">UFMG-H7</strain>
    </source>
</reference>
<keyword evidence="1" id="KW-0808">Transferase</keyword>
<dbReference type="Proteomes" id="UP000521358">
    <property type="component" value="Unassembled WGS sequence"/>
</dbReference>
<dbReference type="EMBL" id="JAAVMB010000001">
    <property type="protein sequence ID" value="NKC66917.1"/>
    <property type="molecule type" value="Genomic_DNA"/>
</dbReference>
<evidence type="ECO:0000313" key="2">
    <source>
        <dbReference type="Proteomes" id="UP000521358"/>
    </source>
</evidence>
<dbReference type="Gene3D" id="3.40.50.2000">
    <property type="entry name" value="Glycogen Phosphorylase B"/>
    <property type="match status" value="2"/>
</dbReference>
<sequence>MKKILIATHFFYPTITPRAFRATELADELVRRGFEVDVLIGENEKLIKNYSKTNTNTNTNNLKGDSKKSIKNDVTKIPMYKMLISKLLISFFGETNVIKKRSFFKKLNIEEYNSIISVGPPFYTHYFISKKIRKIGWKGISITDWGDPFYKSGDANFMLPHMRHVQSRVLNTFNYLSIPVKEAKNYYVQFCKEDMIKIIPQGFSFEKTLKSTTKDFSKKKSPVFIYAGAFYRDVRDPENLLKFLTTLKQDFTFIIFTDLEGDIFENTLKPYKIKLADKLILNEKVPREELLSYFQSSDFLLNIENISSNQVPSKLIDLSLSERPILSIHPENIDETKIINFLSGNYVDQVKLDLSCYDIKNVASQFIELIDEEML</sequence>
<comment type="caution">
    <text evidence="1">The sequence shown here is derived from an EMBL/GenBank/DDBJ whole genome shotgun (WGS) entry which is preliminary data.</text>
</comment>
<proteinExistence type="predicted"/>
<organism evidence="1 2">
    <name type="scientific">Vagococcus fluvialis</name>
    <dbReference type="NCBI Taxonomy" id="2738"/>
    <lineage>
        <taxon>Bacteria</taxon>
        <taxon>Bacillati</taxon>
        <taxon>Bacillota</taxon>
        <taxon>Bacilli</taxon>
        <taxon>Lactobacillales</taxon>
        <taxon>Enterococcaceae</taxon>
        <taxon>Vagococcus</taxon>
    </lineage>
</organism>
<protein>
    <submittedName>
        <fullName evidence="1">Glycosyltransferase family 4 protein</fullName>
    </submittedName>
</protein>
<evidence type="ECO:0000313" key="1">
    <source>
        <dbReference type="EMBL" id="NKC66917.1"/>
    </source>
</evidence>
<gene>
    <name evidence="1" type="ORF">HED35_02335</name>
</gene>
<dbReference type="SUPFAM" id="SSF53756">
    <property type="entry name" value="UDP-Glycosyltransferase/glycogen phosphorylase"/>
    <property type="match status" value="1"/>
</dbReference>
<dbReference type="RefSeq" id="WP_167806198.1">
    <property type="nucleotide sequence ID" value="NZ_JAAVMB010000001.1"/>
</dbReference>
<accession>A0A7X6D712</accession>
<name>A0A7X6D712_9ENTE</name>
<dbReference type="AlphaFoldDB" id="A0A7X6D712"/>